<dbReference type="CDD" id="cd14859">
    <property type="entry name" value="PMEI_like"/>
    <property type="match status" value="1"/>
</dbReference>
<feature type="domain" description="Pectinesterase inhibitor" evidence="5">
    <location>
        <begin position="20"/>
        <end position="167"/>
    </location>
</feature>
<evidence type="ECO:0000313" key="7">
    <source>
        <dbReference type="Proteomes" id="UP000825729"/>
    </source>
</evidence>
<name>A0AAV7FBM5_ARIFI</name>
<dbReference type="NCBIfam" id="TIGR01614">
    <property type="entry name" value="PME_inhib"/>
    <property type="match status" value="1"/>
</dbReference>
<sequence>MAIPFSFLILFHLSSIFAAADMGLIRRTCQSTKYYDLCVSSLQIDPKSLDSDVPGLATIVTTVAVANATDAYAYLANLTTRTSDASLKWVLRECSNRYRDAGEALDGSLQQLQSQTYDYAYVQVTAARDYPNSCHNVFNQKKQLLYPPALQRREQGLVRLCDVALGIIGLLDFD</sequence>
<keyword evidence="1 4" id="KW-0732">Signal</keyword>
<accession>A0AAV7FBM5</accession>
<dbReference type="InterPro" id="IPR006501">
    <property type="entry name" value="Pectinesterase_inhib_dom"/>
</dbReference>
<evidence type="ECO:0000259" key="5">
    <source>
        <dbReference type="SMART" id="SM00856"/>
    </source>
</evidence>
<feature type="chain" id="PRO_5043484989" description="Pectinesterase inhibitor domain-containing protein" evidence="4">
    <location>
        <begin position="19"/>
        <end position="174"/>
    </location>
</feature>
<evidence type="ECO:0000313" key="6">
    <source>
        <dbReference type="EMBL" id="KAG9457246.1"/>
    </source>
</evidence>
<evidence type="ECO:0000256" key="2">
    <source>
        <dbReference type="ARBA" id="ARBA00023157"/>
    </source>
</evidence>
<dbReference type="SUPFAM" id="SSF101148">
    <property type="entry name" value="Plant invertase/pectin methylesterase inhibitor"/>
    <property type="match status" value="1"/>
</dbReference>
<keyword evidence="2" id="KW-1015">Disulfide bond</keyword>
<dbReference type="PANTHER" id="PTHR35357">
    <property type="entry name" value="OS02G0537100 PROTEIN"/>
    <property type="match status" value="1"/>
</dbReference>
<organism evidence="6 7">
    <name type="scientific">Aristolochia fimbriata</name>
    <name type="common">White veined hardy Dutchman's pipe vine</name>
    <dbReference type="NCBI Taxonomy" id="158543"/>
    <lineage>
        <taxon>Eukaryota</taxon>
        <taxon>Viridiplantae</taxon>
        <taxon>Streptophyta</taxon>
        <taxon>Embryophyta</taxon>
        <taxon>Tracheophyta</taxon>
        <taxon>Spermatophyta</taxon>
        <taxon>Magnoliopsida</taxon>
        <taxon>Magnoliidae</taxon>
        <taxon>Piperales</taxon>
        <taxon>Aristolochiaceae</taxon>
        <taxon>Aristolochia</taxon>
    </lineage>
</organism>
<protein>
    <recommendedName>
        <fullName evidence="5">Pectinesterase inhibitor domain-containing protein</fullName>
    </recommendedName>
</protein>
<reference evidence="6 7" key="1">
    <citation type="submission" date="2021-07" db="EMBL/GenBank/DDBJ databases">
        <title>The Aristolochia fimbriata genome: insights into angiosperm evolution, floral development and chemical biosynthesis.</title>
        <authorList>
            <person name="Jiao Y."/>
        </authorList>
    </citation>
    <scope>NUCLEOTIDE SEQUENCE [LARGE SCALE GENOMIC DNA]</scope>
    <source>
        <strain evidence="6">IBCAS-2021</strain>
        <tissue evidence="6">Leaf</tissue>
    </source>
</reference>
<dbReference type="EMBL" id="JAINDJ010000002">
    <property type="protein sequence ID" value="KAG9457246.1"/>
    <property type="molecule type" value="Genomic_DNA"/>
</dbReference>
<proteinExistence type="inferred from homology"/>
<dbReference type="Gene3D" id="1.20.140.40">
    <property type="entry name" value="Invertase/pectin methylesterase inhibitor family protein"/>
    <property type="match status" value="1"/>
</dbReference>
<dbReference type="SMART" id="SM00856">
    <property type="entry name" value="PMEI"/>
    <property type="match status" value="1"/>
</dbReference>
<keyword evidence="7" id="KW-1185">Reference proteome</keyword>
<evidence type="ECO:0000256" key="3">
    <source>
        <dbReference type="ARBA" id="ARBA00038471"/>
    </source>
</evidence>
<gene>
    <name evidence="6" type="ORF">H6P81_001754</name>
</gene>
<comment type="similarity">
    <text evidence="3">Belongs to the PMEI family.</text>
</comment>
<dbReference type="InterPro" id="IPR035513">
    <property type="entry name" value="Invertase/methylesterase_inhib"/>
</dbReference>
<comment type="caution">
    <text evidence="6">The sequence shown here is derived from an EMBL/GenBank/DDBJ whole genome shotgun (WGS) entry which is preliminary data.</text>
</comment>
<dbReference type="GO" id="GO:0004857">
    <property type="term" value="F:enzyme inhibitor activity"/>
    <property type="evidence" value="ECO:0007669"/>
    <property type="project" value="InterPro"/>
</dbReference>
<evidence type="ECO:0000256" key="4">
    <source>
        <dbReference type="SAM" id="SignalP"/>
    </source>
</evidence>
<dbReference type="Pfam" id="PF04043">
    <property type="entry name" value="PMEI"/>
    <property type="match status" value="1"/>
</dbReference>
<dbReference type="Proteomes" id="UP000825729">
    <property type="component" value="Unassembled WGS sequence"/>
</dbReference>
<evidence type="ECO:0000256" key="1">
    <source>
        <dbReference type="ARBA" id="ARBA00022729"/>
    </source>
</evidence>
<feature type="signal peptide" evidence="4">
    <location>
        <begin position="1"/>
        <end position="18"/>
    </location>
</feature>
<dbReference type="AlphaFoldDB" id="A0AAV7FBM5"/>
<dbReference type="PANTHER" id="PTHR35357:SF8">
    <property type="entry name" value="OS01G0111000 PROTEIN"/>
    <property type="match status" value="1"/>
</dbReference>